<organism evidence="1">
    <name type="scientific">Fagus sylvatica</name>
    <name type="common">Beechnut</name>
    <dbReference type="NCBI Taxonomy" id="28930"/>
    <lineage>
        <taxon>Eukaryota</taxon>
        <taxon>Viridiplantae</taxon>
        <taxon>Streptophyta</taxon>
        <taxon>Embryophyta</taxon>
        <taxon>Tracheophyta</taxon>
        <taxon>Spermatophyta</taxon>
        <taxon>Magnoliopsida</taxon>
        <taxon>eudicotyledons</taxon>
        <taxon>Gunneridae</taxon>
        <taxon>Pentapetalae</taxon>
        <taxon>rosids</taxon>
        <taxon>fabids</taxon>
        <taxon>Fagales</taxon>
        <taxon>Fagaceae</taxon>
        <taxon>Fagus</taxon>
    </lineage>
</organism>
<accession>A0A2N9F4Q5</accession>
<proteinExistence type="predicted"/>
<dbReference type="AlphaFoldDB" id="A0A2N9F4Q5"/>
<reference evidence="1" key="1">
    <citation type="submission" date="2018-02" db="EMBL/GenBank/DDBJ databases">
        <authorList>
            <person name="Cohen D.B."/>
            <person name="Kent A.D."/>
        </authorList>
    </citation>
    <scope>NUCLEOTIDE SEQUENCE</scope>
</reference>
<evidence type="ECO:0000313" key="1">
    <source>
        <dbReference type="EMBL" id="SPC85947.1"/>
    </source>
</evidence>
<dbReference type="EMBL" id="OIVN01000813">
    <property type="protein sequence ID" value="SPC85947.1"/>
    <property type="molecule type" value="Genomic_DNA"/>
</dbReference>
<sequence length="139" mass="15475">MAVMMLIGGNGYWCGGHGTMVVLQLHQWATIRVVVCGLMVKLWRGFRYPKPHSFQLHAIEVMGEMAMEGTLVDIVLWIFGVLALHYVDYLARKEVAYIPGDGVSTYGVETDLLLSLYDLEGHSSLLDVVSLERAKCTNS</sequence>
<name>A0A2N9F4Q5_FAGSY</name>
<protein>
    <submittedName>
        <fullName evidence="1">Uncharacterized protein</fullName>
    </submittedName>
</protein>
<gene>
    <name evidence="1" type="ORF">FSB_LOCUS13829</name>
</gene>